<keyword evidence="1" id="KW-0732">Signal</keyword>
<evidence type="ECO:0000256" key="1">
    <source>
        <dbReference type="SAM" id="SignalP"/>
    </source>
</evidence>
<proteinExistence type="predicted"/>
<reference evidence="2" key="1">
    <citation type="submission" date="2018-02" db="EMBL/GenBank/DDBJ databases">
        <title>Rhizophora mucronata_Transcriptome.</title>
        <authorList>
            <person name="Meera S.P."/>
            <person name="Sreeshan A."/>
            <person name="Augustine A."/>
        </authorList>
    </citation>
    <scope>NUCLEOTIDE SEQUENCE</scope>
    <source>
        <tissue evidence="2">Leaf</tissue>
    </source>
</reference>
<protein>
    <submittedName>
        <fullName evidence="2">Chlorophyllase-1</fullName>
    </submittedName>
</protein>
<dbReference type="GO" id="GO:0015996">
    <property type="term" value="P:chlorophyll catabolic process"/>
    <property type="evidence" value="ECO:0007669"/>
    <property type="project" value="UniProtKB-UniPathway"/>
</dbReference>
<sequence>MAKFLVTILVILLSGLLEAKPILPILLETAESASSATLGVFETGKLSTTYFGVASNDPTSPPKPLLIVTPNIGGKYPVILFHHGTYLHNNFYADLLHHVSSHGYIVVAPQFYELLLPSGLKELEFAAEVANWLSSSLQSTLPENVEANIDKIALAGHSRGGKIIFALALGYAKTSLEVNFSAVIGVDPVEGTSKHDRPEPQTLKAGSFNLSIPVAVIGTGLGEQPRYFLAPACAPKEVNHKEYFNKSRPPTGHFVTTDYGHMDMLNDVLPGIAGMAAGLLCKNGDGPKDPMRRTVGGIIVAFLKAYFVGDSRDYMTILQEPYVAPVKLDPVQFNGVVKHAQT</sequence>
<feature type="chain" id="PRO_5015152364" evidence="1">
    <location>
        <begin position="20"/>
        <end position="342"/>
    </location>
</feature>
<dbReference type="PANTHER" id="PTHR33428:SF10">
    <property type="entry name" value="CHLOROPHYLLASE-1"/>
    <property type="match status" value="1"/>
</dbReference>
<dbReference type="Pfam" id="PF07224">
    <property type="entry name" value="Chlorophyllase"/>
    <property type="match status" value="1"/>
</dbReference>
<dbReference type="UniPathway" id="UPA00674"/>
<accession>A0A2P2PNQ4</accession>
<dbReference type="PANTHER" id="PTHR33428">
    <property type="entry name" value="CHLOROPHYLLASE-2, CHLOROPLASTIC"/>
    <property type="match status" value="1"/>
</dbReference>
<dbReference type="InterPro" id="IPR029058">
    <property type="entry name" value="AB_hydrolase_fold"/>
</dbReference>
<dbReference type="Gene3D" id="3.40.50.1820">
    <property type="entry name" value="alpha/beta hydrolase"/>
    <property type="match status" value="1"/>
</dbReference>
<dbReference type="AlphaFoldDB" id="A0A2P2PNQ4"/>
<dbReference type="InterPro" id="IPR017395">
    <property type="entry name" value="Chlorophyllase-like"/>
</dbReference>
<feature type="signal peptide" evidence="1">
    <location>
        <begin position="1"/>
        <end position="19"/>
    </location>
</feature>
<name>A0A2P2PNQ4_RHIMU</name>
<organism evidence="2">
    <name type="scientific">Rhizophora mucronata</name>
    <name type="common">Asiatic mangrove</name>
    <dbReference type="NCBI Taxonomy" id="61149"/>
    <lineage>
        <taxon>Eukaryota</taxon>
        <taxon>Viridiplantae</taxon>
        <taxon>Streptophyta</taxon>
        <taxon>Embryophyta</taxon>
        <taxon>Tracheophyta</taxon>
        <taxon>Spermatophyta</taxon>
        <taxon>Magnoliopsida</taxon>
        <taxon>eudicotyledons</taxon>
        <taxon>Gunneridae</taxon>
        <taxon>Pentapetalae</taxon>
        <taxon>rosids</taxon>
        <taxon>fabids</taxon>
        <taxon>Malpighiales</taxon>
        <taxon>Rhizophoraceae</taxon>
        <taxon>Rhizophora</taxon>
    </lineage>
</organism>
<evidence type="ECO:0000313" key="2">
    <source>
        <dbReference type="EMBL" id="MBX56358.1"/>
    </source>
</evidence>
<dbReference type="EMBL" id="GGEC01075874">
    <property type="protein sequence ID" value="MBX56358.1"/>
    <property type="molecule type" value="Transcribed_RNA"/>
</dbReference>
<dbReference type="SUPFAM" id="SSF53474">
    <property type="entry name" value="alpha/beta-Hydrolases"/>
    <property type="match status" value="1"/>
</dbReference>
<dbReference type="GO" id="GO:0047746">
    <property type="term" value="F:chlorophyllase activity"/>
    <property type="evidence" value="ECO:0007669"/>
    <property type="project" value="TreeGrafter"/>
</dbReference>